<dbReference type="Gene3D" id="3.40.50.720">
    <property type="entry name" value="NAD(P)-binding Rossmann-like Domain"/>
    <property type="match status" value="1"/>
</dbReference>
<evidence type="ECO:0000313" key="3">
    <source>
        <dbReference type="Proteomes" id="UP000813461"/>
    </source>
</evidence>
<dbReference type="GO" id="GO:0016491">
    <property type="term" value="F:oxidoreductase activity"/>
    <property type="evidence" value="ECO:0007669"/>
    <property type="project" value="TreeGrafter"/>
</dbReference>
<gene>
    <name evidence="2" type="ORF">FB567DRAFT_611839</name>
</gene>
<evidence type="ECO:0000256" key="1">
    <source>
        <dbReference type="ARBA" id="ARBA00006484"/>
    </source>
</evidence>
<comment type="caution">
    <text evidence="2">The sequence shown here is derived from an EMBL/GenBank/DDBJ whole genome shotgun (WGS) entry which is preliminary data.</text>
</comment>
<dbReference type="GO" id="GO:0019748">
    <property type="term" value="P:secondary metabolic process"/>
    <property type="evidence" value="ECO:0007669"/>
    <property type="project" value="TreeGrafter"/>
</dbReference>
<proteinExistence type="inferred from homology"/>
<dbReference type="InterPro" id="IPR051468">
    <property type="entry name" value="Fungal_SecMetab_SDRs"/>
</dbReference>
<reference evidence="2" key="1">
    <citation type="journal article" date="2021" name="Nat. Commun.">
        <title>Genetic determinants of endophytism in the Arabidopsis root mycobiome.</title>
        <authorList>
            <person name="Mesny F."/>
            <person name="Miyauchi S."/>
            <person name="Thiergart T."/>
            <person name="Pickel B."/>
            <person name="Atanasova L."/>
            <person name="Karlsson M."/>
            <person name="Huettel B."/>
            <person name="Barry K.W."/>
            <person name="Haridas S."/>
            <person name="Chen C."/>
            <person name="Bauer D."/>
            <person name="Andreopoulos W."/>
            <person name="Pangilinan J."/>
            <person name="LaButti K."/>
            <person name="Riley R."/>
            <person name="Lipzen A."/>
            <person name="Clum A."/>
            <person name="Drula E."/>
            <person name="Henrissat B."/>
            <person name="Kohler A."/>
            <person name="Grigoriev I.V."/>
            <person name="Martin F.M."/>
            <person name="Hacquard S."/>
        </authorList>
    </citation>
    <scope>NUCLEOTIDE SEQUENCE</scope>
    <source>
        <strain evidence="2">MPI-SDFR-AT-0120</strain>
    </source>
</reference>
<dbReference type="PANTHER" id="PTHR43544">
    <property type="entry name" value="SHORT-CHAIN DEHYDROGENASE/REDUCTASE"/>
    <property type="match status" value="1"/>
</dbReference>
<sequence length="267" mass="28378">MNTKSIVFITGGNTGIGYESVKALYASPQQHIILMGSRSLDKAAVAISTLKSEVPESESRVVPIQIDIESDDSIEAAYTRVSTEFGRIDTLINNAGAAFDTPTSTLPLREAWSATFSLNITSTHVFTTAFIPLLLLSPTPRLLFITSGLSSLHTASAGRTSKSAPSAAVAGWPKPRAPHMLAYRSSKCALNMVMLEWKRILEPDGVKVFGIGPGFLATGLGGMGREYMASVGAGEASVGGEFVKRVVEGERDGDEGRVIGKDGVQEW</sequence>
<organism evidence="2 3">
    <name type="scientific">Paraphoma chrysanthemicola</name>
    <dbReference type="NCBI Taxonomy" id="798071"/>
    <lineage>
        <taxon>Eukaryota</taxon>
        <taxon>Fungi</taxon>
        <taxon>Dikarya</taxon>
        <taxon>Ascomycota</taxon>
        <taxon>Pezizomycotina</taxon>
        <taxon>Dothideomycetes</taxon>
        <taxon>Pleosporomycetidae</taxon>
        <taxon>Pleosporales</taxon>
        <taxon>Pleosporineae</taxon>
        <taxon>Phaeosphaeriaceae</taxon>
        <taxon>Paraphoma</taxon>
    </lineage>
</organism>
<dbReference type="GO" id="GO:0005737">
    <property type="term" value="C:cytoplasm"/>
    <property type="evidence" value="ECO:0007669"/>
    <property type="project" value="TreeGrafter"/>
</dbReference>
<protein>
    <recommendedName>
        <fullName evidence="4">NAD(P)-binding protein</fullName>
    </recommendedName>
</protein>
<dbReference type="InterPro" id="IPR002347">
    <property type="entry name" value="SDR_fam"/>
</dbReference>
<dbReference type="PRINTS" id="PR00081">
    <property type="entry name" value="GDHRDH"/>
</dbReference>
<evidence type="ECO:0000313" key="2">
    <source>
        <dbReference type="EMBL" id="KAH7072413.1"/>
    </source>
</evidence>
<dbReference type="InterPro" id="IPR036291">
    <property type="entry name" value="NAD(P)-bd_dom_sf"/>
</dbReference>
<name>A0A8K0QWQ4_9PLEO</name>
<evidence type="ECO:0008006" key="4">
    <source>
        <dbReference type="Google" id="ProtNLM"/>
    </source>
</evidence>
<dbReference type="OrthoDB" id="1933717at2759"/>
<keyword evidence="3" id="KW-1185">Reference proteome</keyword>
<dbReference type="AlphaFoldDB" id="A0A8K0QWQ4"/>
<dbReference type="Pfam" id="PF00106">
    <property type="entry name" value="adh_short"/>
    <property type="match status" value="1"/>
</dbReference>
<dbReference type="EMBL" id="JAGMVJ010000023">
    <property type="protein sequence ID" value="KAH7072413.1"/>
    <property type="molecule type" value="Genomic_DNA"/>
</dbReference>
<dbReference type="PANTHER" id="PTHR43544:SF32">
    <property type="entry name" value="CHAIN DEHYDROGENASE, PUTATIVE (AFU_ORTHOLOGUE AFUA_5G01530)-RELATED"/>
    <property type="match status" value="1"/>
</dbReference>
<comment type="similarity">
    <text evidence="1">Belongs to the short-chain dehydrogenases/reductases (SDR) family.</text>
</comment>
<dbReference type="Proteomes" id="UP000813461">
    <property type="component" value="Unassembled WGS sequence"/>
</dbReference>
<dbReference type="SUPFAM" id="SSF51735">
    <property type="entry name" value="NAD(P)-binding Rossmann-fold domains"/>
    <property type="match status" value="1"/>
</dbReference>
<accession>A0A8K0QWQ4</accession>